<dbReference type="Proteomes" id="UP000541444">
    <property type="component" value="Unassembled WGS sequence"/>
</dbReference>
<name>A0A7J7N9W5_9MAGN</name>
<dbReference type="OrthoDB" id="1752486at2759"/>
<dbReference type="PANTHER" id="PTHR34418">
    <property type="entry name" value="NUCLEAR PORE COMPLEX PROTEIN NUP214 ISOFORM X1"/>
    <property type="match status" value="1"/>
</dbReference>
<feature type="compositionally biased region" description="Polar residues" evidence="2">
    <location>
        <begin position="445"/>
        <end position="454"/>
    </location>
</feature>
<protein>
    <recommendedName>
        <fullName evidence="3">CCHC-type domain-containing protein</fullName>
    </recommendedName>
</protein>
<reference evidence="4 5" key="1">
    <citation type="journal article" date="2020" name="IScience">
        <title>Genome Sequencing of the Endangered Kingdonia uniflora (Circaeasteraceae, Ranunculales) Reveals Potential Mechanisms of Evolutionary Specialization.</title>
        <authorList>
            <person name="Sun Y."/>
            <person name="Deng T."/>
            <person name="Zhang A."/>
            <person name="Moore M.J."/>
            <person name="Landis J.B."/>
            <person name="Lin N."/>
            <person name="Zhang H."/>
            <person name="Zhang X."/>
            <person name="Huang J."/>
            <person name="Zhang X."/>
            <person name="Sun H."/>
            <person name="Wang H."/>
        </authorList>
    </citation>
    <scope>NUCLEOTIDE SEQUENCE [LARGE SCALE GENOMIC DNA]</scope>
    <source>
        <strain evidence="4">TB1705</strain>
        <tissue evidence="4">Leaf</tissue>
    </source>
</reference>
<feature type="compositionally biased region" description="Polar residues" evidence="2">
    <location>
        <begin position="143"/>
        <end position="157"/>
    </location>
</feature>
<dbReference type="GO" id="GO:0017056">
    <property type="term" value="F:structural constituent of nuclear pore"/>
    <property type="evidence" value="ECO:0007669"/>
    <property type="project" value="InterPro"/>
</dbReference>
<dbReference type="InterPro" id="IPR044694">
    <property type="entry name" value="NUP214"/>
</dbReference>
<evidence type="ECO:0000313" key="4">
    <source>
        <dbReference type="EMBL" id="KAF6163883.1"/>
    </source>
</evidence>
<dbReference type="GO" id="GO:0003676">
    <property type="term" value="F:nucleic acid binding"/>
    <property type="evidence" value="ECO:0007669"/>
    <property type="project" value="InterPro"/>
</dbReference>
<keyword evidence="1" id="KW-0479">Metal-binding</keyword>
<keyword evidence="1" id="KW-0863">Zinc-finger</keyword>
<organism evidence="4 5">
    <name type="scientific">Kingdonia uniflora</name>
    <dbReference type="NCBI Taxonomy" id="39325"/>
    <lineage>
        <taxon>Eukaryota</taxon>
        <taxon>Viridiplantae</taxon>
        <taxon>Streptophyta</taxon>
        <taxon>Embryophyta</taxon>
        <taxon>Tracheophyta</taxon>
        <taxon>Spermatophyta</taxon>
        <taxon>Magnoliopsida</taxon>
        <taxon>Ranunculales</taxon>
        <taxon>Circaeasteraceae</taxon>
        <taxon>Kingdonia</taxon>
    </lineage>
</organism>
<feature type="compositionally biased region" description="Polar residues" evidence="2">
    <location>
        <begin position="383"/>
        <end position="400"/>
    </location>
</feature>
<comment type="caution">
    <text evidence="4">The sequence shown here is derived from an EMBL/GenBank/DDBJ whole genome shotgun (WGS) entry which is preliminary data.</text>
</comment>
<dbReference type="InterPro" id="IPR001878">
    <property type="entry name" value="Znf_CCHC"/>
</dbReference>
<feature type="compositionally biased region" description="Low complexity" evidence="2">
    <location>
        <begin position="401"/>
        <end position="420"/>
    </location>
</feature>
<dbReference type="PANTHER" id="PTHR34418:SF3">
    <property type="entry name" value="NUCLEAR PORE COMPLEX PROTEIN NUP214"/>
    <property type="match status" value="1"/>
</dbReference>
<feature type="region of interest" description="Disordered" evidence="2">
    <location>
        <begin position="704"/>
        <end position="726"/>
    </location>
</feature>
<feature type="region of interest" description="Disordered" evidence="2">
    <location>
        <begin position="180"/>
        <end position="220"/>
    </location>
</feature>
<dbReference type="GO" id="GO:0006405">
    <property type="term" value="P:RNA export from nucleus"/>
    <property type="evidence" value="ECO:0007669"/>
    <property type="project" value="InterPro"/>
</dbReference>
<proteinExistence type="predicted"/>
<keyword evidence="5" id="KW-1185">Reference proteome</keyword>
<dbReference type="EMBL" id="JACGCM010000957">
    <property type="protein sequence ID" value="KAF6163883.1"/>
    <property type="molecule type" value="Genomic_DNA"/>
</dbReference>
<evidence type="ECO:0000259" key="3">
    <source>
        <dbReference type="PROSITE" id="PS50158"/>
    </source>
</evidence>
<dbReference type="AlphaFoldDB" id="A0A7J7N9W5"/>
<keyword evidence="1" id="KW-0862">Zinc</keyword>
<dbReference type="PROSITE" id="PS50158">
    <property type="entry name" value="ZF_CCHC"/>
    <property type="match status" value="1"/>
</dbReference>
<accession>A0A7J7N9W5</accession>
<sequence length="726" mass="75026">MMKKLQEATTLQPVFCLAEIVQLDKQASELHAQYRPPVPAATPAAPTIPTVTTPRTFVLGNCYGCGKPGHQKHDCLAFAKNVGLVVDGMRESVIATVQHVLQDEDEEETGMHTTFSWASYDPPKTTVKRILLQEEREKGSAIKSPSLTSKGVFSSHSVPHAREHTNPSVYEYSSVNKVQPSKFQKNQGKPSKQAPISPSFINLSDESSRSPQPVGLRSPMVQVAQRSSIQDIVSPVIANPSSPGPNQSRISETFGFVSNKLSIGVTQAEKRGSASDQSHPISETKINVLAESSQTQRPSITTSVPAQALGLSGKSPSLFEKSDSFKDQPRLISNIRFNFPSDTSQTQLSSTSVPSEMLLLPETSNQVAATSLSPRISELPSELPTSPQPSINSDQTGPLASSSSDLSSSTVPSVSSSPLSFQIPKEQVMPSIPSISPPVPQFSSKSDVNSTSEAPYSHPKIHISEIGVKLENSVTPEPAIKASLNSLPEPPTILTQEDDMEEEAPDTTTELSLGNVGAFGLGSTLTQSTPKTNPFGNLFPNAPGNTATSPFNLTVPSGQMFRPASFSLQSAQTSQPTNTGIFSSGFGAVAKPEGNGFGQPSQLGPGQQALGSVLGGFGQSRQLGAGIPATGFTFPTPSSGGFATAAPGGGGFAAAASGSGGFAGVASGGGGFSGAPFGGGGFAAAAPGGGFGAFGNKQGGGGFSSFGGGSAGSGNTTSPSFTQIRK</sequence>
<gene>
    <name evidence="4" type="ORF">GIB67_024738</name>
</gene>
<feature type="region of interest" description="Disordered" evidence="2">
    <location>
        <begin position="377"/>
        <end position="456"/>
    </location>
</feature>
<evidence type="ECO:0000256" key="1">
    <source>
        <dbReference type="PROSITE-ProRule" id="PRU00047"/>
    </source>
</evidence>
<evidence type="ECO:0000256" key="2">
    <source>
        <dbReference type="SAM" id="MobiDB-lite"/>
    </source>
</evidence>
<feature type="compositionally biased region" description="Polar residues" evidence="2">
    <location>
        <begin position="715"/>
        <end position="726"/>
    </location>
</feature>
<feature type="region of interest" description="Disordered" evidence="2">
    <location>
        <begin position="136"/>
        <end position="166"/>
    </location>
</feature>
<evidence type="ECO:0000313" key="5">
    <source>
        <dbReference type="Proteomes" id="UP000541444"/>
    </source>
</evidence>
<dbReference type="GO" id="GO:0008270">
    <property type="term" value="F:zinc ion binding"/>
    <property type="evidence" value="ECO:0007669"/>
    <property type="project" value="UniProtKB-KW"/>
</dbReference>
<feature type="domain" description="CCHC-type" evidence="3">
    <location>
        <begin position="62"/>
        <end position="75"/>
    </location>
</feature>
<feature type="compositionally biased region" description="Polar residues" evidence="2">
    <location>
        <begin position="180"/>
        <end position="211"/>
    </location>
</feature>